<evidence type="ECO:0000313" key="9">
    <source>
        <dbReference type="Proteomes" id="UP000249081"/>
    </source>
</evidence>
<evidence type="ECO:0000256" key="5">
    <source>
        <dbReference type="ARBA" id="ARBA00022989"/>
    </source>
</evidence>
<evidence type="ECO:0000256" key="1">
    <source>
        <dbReference type="ARBA" id="ARBA00004141"/>
    </source>
</evidence>
<feature type="transmembrane region" description="Helical" evidence="7">
    <location>
        <begin position="310"/>
        <end position="328"/>
    </location>
</feature>
<organism evidence="8 9">
    <name type="scientific">Shackletoniella antarctica</name>
    <dbReference type="NCBI Taxonomy" id="268115"/>
    <lineage>
        <taxon>Bacteria</taxon>
        <taxon>Bacillati</taxon>
        <taxon>Cyanobacteriota</taxon>
        <taxon>Cyanophyceae</taxon>
        <taxon>Oculatellales</taxon>
        <taxon>Oculatellaceae</taxon>
        <taxon>Shackletoniella</taxon>
    </lineage>
</organism>
<proteinExistence type="inferred from homology"/>
<evidence type="ECO:0000313" key="8">
    <source>
        <dbReference type="EMBL" id="PZO43578.1"/>
    </source>
</evidence>
<evidence type="ECO:0000256" key="7">
    <source>
        <dbReference type="SAM" id="Phobius"/>
    </source>
</evidence>
<dbReference type="PANTHER" id="PTHR43009">
    <property type="entry name" value="HOMOGENTISATE SOLANESYLTRANSFERASE, CHLOROPLASTIC"/>
    <property type="match status" value="1"/>
</dbReference>
<keyword evidence="5 7" id="KW-1133">Transmembrane helix</keyword>
<name>A0A2W4YKT8_9CYAN</name>
<feature type="transmembrane region" description="Helical" evidence="7">
    <location>
        <begin position="33"/>
        <end position="55"/>
    </location>
</feature>
<dbReference type="CDD" id="cd13960">
    <property type="entry name" value="PT_UbiA_HPT1"/>
    <property type="match status" value="1"/>
</dbReference>
<keyword evidence="3 8" id="KW-0808">Transferase</keyword>
<dbReference type="Pfam" id="PF01040">
    <property type="entry name" value="UbiA"/>
    <property type="match status" value="1"/>
</dbReference>
<feature type="transmembrane region" description="Helical" evidence="7">
    <location>
        <begin position="165"/>
        <end position="187"/>
    </location>
</feature>
<dbReference type="GO" id="GO:0016020">
    <property type="term" value="C:membrane"/>
    <property type="evidence" value="ECO:0007669"/>
    <property type="project" value="UniProtKB-SubCell"/>
</dbReference>
<evidence type="ECO:0000256" key="3">
    <source>
        <dbReference type="ARBA" id="ARBA00022679"/>
    </source>
</evidence>
<evidence type="ECO:0000256" key="6">
    <source>
        <dbReference type="ARBA" id="ARBA00023136"/>
    </source>
</evidence>
<dbReference type="NCBIfam" id="NF009525">
    <property type="entry name" value="PRK12887.1"/>
    <property type="match status" value="1"/>
</dbReference>
<dbReference type="Proteomes" id="UP000249081">
    <property type="component" value="Unassembled WGS sequence"/>
</dbReference>
<dbReference type="Gene3D" id="1.10.357.140">
    <property type="entry name" value="UbiA prenyltransferase"/>
    <property type="match status" value="1"/>
</dbReference>
<comment type="subcellular location">
    <subcellularLocation>
        <location evidence="1">Membrane</location>
        <topology evidence="1">Multi-pass membrane protein</topology>
    </subcellularLocation>
</comment>
<feature type="transmembrane region" description="Helical" evidence="7">
    <location>
        <begin position="67"/>
        <end position="86"/>
    </location>
</feature>
<gene>
    <name evidence="8" type="ORF">DCF17_05760</name>
</gene>
<feature type="transmembrane region" description="Helical" evidence="7">
    <location>
        <begin position="120"/>
        <end position="153"/>
    </location>
</feature>
<reference evidence="9" key="1">
    <citation type="submission" date="2018-04" db="EMBL/GenBank/DDBJ databases">
        <authorList>
            <person name="Cornet L."/>
        </authorList>
    </citation>
    <scope>NUCLEOTIDE SEQUENCE [LARGE SCALE GENOMIC DNA]</scope>
</reference>
<dbReference type="InterPro" id="IPR044878">
    <property type="entry name" value="UbiA_sf"/>
</dbReference>
<protein>
    <submittedName>
        <fullName evidence="8">Homogentisate phytyltransferase</fullName>
    </submittedName>
</protein>
<evidence type="ECO:0000256" key="4">
    <source>
        <dbReference type="ARBA" id="ARBA00022692"/>
    </source>
</evidence>
<feature type="transmembrane region" description="Helical" evidence="7">
    <location>
        <begin position="199"/>
        <end position="218"/>
    </location>
</feature>
<sequence length="332" mass="36299">MPNAAPTNASMPLENRLRFSQAPRPWLYALWKFWRPHTVIGTSLSVIGIAAIVLADLGWGNIPASGPLLGVIGTALVACLLGNLYIVGLNQLEDIAIDRINKPHLPLAAGEFSVTDGRWIVGLAGLGALGLALIAGPWLLATVGLSLVIGTAYSLPPVRLKRFPFWASVCILAVRGAIVNLGLFLHVSDRLGLPLTIPGRVWALTAFILLFSIAIALFKDIPDIEGDRRYGISTLSLKLGQRTVFNLALGILTACYLGMALVAPWLAGVNRLFLAGSHLLALALLWWMNRRMPRPGQAMTPQKNLAYPRFYQFIWKLFFLQYLMFPLACWLA</sequence>
<dbReference type="PANTHER" id="PTHR43009:SF7">
    <property type="entry name" value="HOMOGENTISATE GERANYLGERANYLTRANSFERASE, CHLOROPLASTIC"/>
    <property type="match status" value="1"/>
</dbReference>
<comment type="similarity">
    <text evidence="2">Belongs to the UbiA prenyltransferase family.</text>
</comment>
<dbReference type="InterPro" id="IPR000537">
    <property type="entry name" value="UbiA_prenyltransferase"/>
</dbReference>
<evidence type="ECO:0000256" key="2">
    <source>
        <dbReference type="ARBA" id="ARBA00005985"/>
    </source>
</evidence>
<feature type="transmembrane region" description="Helical" evidence="7">
    <location>
        <begin position="272"/>
        <end position="289"/>
    </location>
</feature>
<reference evidence="8 9" key="2">
    <citation type="submission" date="2018-06" db="EMBL/GenBank/DDBJ databases">
        <title>Metagenomic assembly of (sub)arctic Cyanobacteria and their associated microbiome from non-axenic cultures.</title>
        <authorList>
            <person name="Baurain D."/>
        </authorList>
    </citation>
    <scope>NUCLEOTIDE SEQUENCE [LARGE SCALE GENOMIC DNA]</scope>
    <source>
        <strain evidence="8">ULC041bin1</strain>
    </source>
</reference>
<dbReference type="AlphaFoldDB" id="A0A2W4YKT8"/>
<comment type="caution">
    <text evidence="8">The sequence shown here is derived from an EMBL/GenBank/DDBJ whole genome shotgun (WGS) entry which is preliminary data.</text>
</comment>
<dbReference type="GO" id="GO:0004659">
    <property type="term" value="F:prenyltransferase activity"/>
    <property type="evidence" value="ECO:0007669"/>
    <property type="project" value="InterPro"/>
</dbReference>
<dbReference type="Gene3D" id="1.20.120.1780">
    <property type="entry name" value="UbiA prenyltransferase"/>
    <property type="match status" value="1"/>
</dbReference>
<accession>A0A2W4YKT8</accession>
<dbReference type="EMBL" id="QBMN01000027">
    <property type="protein sequence ID" value="PZO43578.1"/>
    <property type="molecule type" value="Genomic_DNA"/>
</dbReference>
<keyword evidence="6 7" id="KW-0472">Membrane</keyword>
<feature type="transmembrane region" description="Helical" evidence="7">
    <location>
        <begin position="244"/>
        <end position="266"/>
    </location>
</feature>
<dbReference type="InterPro" id="IPR044502">
    <property type="entry name" value="AtHST-like"/>
</dbReference>
<keyword evidence="4 7" id="KW-0812">Transmembrane</keyword>